<evidence type="ECO:0000313" key="3">
    <source>
        <dbReference type="Proteomes" id="UP000186817"/>
    </source>
</evidence>
<evidence type="ECO:0000313" key="2">
    <source>
        <dbReference type="EMBL" id="OLQ14227.1"/>
    </source>
</evidence>
<keyword evidence="3" id="KW-1185">Reference proteome</keyword>
<proteinExistence type="predicted"/>
<accession>A0A1Q9F3I2</accession>
<evidence type="ECO:0000256" key="1">
    <source>
        <dbReference type="SAM" id="MobiDB-lite"/>
    </source>
</evidence>
<comment type="caution">
    <text evidence="2">The sequence shown here is derived from an EMBL/GenBank/DDBJ whole genome shotgun (WGS) entry which is preliminary data.</text>
</comment>
<dbReference type="AlphaFoldDB" id="A0A1Q9F3I2"/>
<gene>
    <name evidence="2" type="ORF">AK812_SmicGene1636</name>
</gene>
<name>A0A1Q9F3I2_SYMMI</name>
<dbReference type="Gene3D" id="1.10.510.10">
    <property type="entry name" value="Transferase(Phosphotransferase) domain 1"/>
    <property type="match status" value="1"/>
</dbReference>
<reference evidence="2 3" key="1">
    <citation type="submission" date="2016-02" db="EMBL/GenBank/DDBJ databases">
        <title>Genome analysis of coral dinoflagellate symbionts highlights evolutionary adaptations to a symbiotic lifestyle.</title>
        <authorList>
            <person name="Aranda M."/>
            <person name="Li Y."/>
            <person name="Liew Y.J."/>
            <person name="Baumgarten S."/>
            <person name="Simakov O."/>
            <person name="Wilson M."/>
            <person name="Piel J."/>
            <person name="Ashoor H."/>
            <person name="Bougouffa S."/>
            <person name="Bajic V.B."/>
            <person name="Ryu T."/>
            <person name="Ravasi T."/>
            <person name="Bayer T."/>
            <person name="Micklem G."/>
            <person name="Kim H."/>
            <person name="Bhak J."/>
            <person name="Lajeunesse T.C."/>
            <person name="Voolstra C.R."/>
        </authorList>
    </citation>
    <scope>NUCLEOTIDE SEQUENCE [LARGE SCALE GENOMIC DNA]</scope>
    <source>
        <strain evidence="2 3">CCMP2467</strain>
    </source>
</reference>
<organism evidence="2 3">
    <name type="scientific">Symbiodinium microadriaticum</name>
    <name type="common">Dinoflagellate</name>
    <name type="synonym">Zooxanthella microadriatica</name>
    <dbReference type="NCBI Taxonomy" id="2951"/>
    <lineage>
        <taxon>Eukaryota</taxon>
        <taxon>Sar</taxon>
        <taxon>Alveolata</taxon>
        <taxon>Dinophyceae</taxon>
        <taxon>Suessiales</taxon>
        <taxon>Symbiodiniaceae</taxon>
        <taxon>Symbiodinium</taxon>
    </lineage>
</organism>
<dbReference type="Gene3D" id="3.30.200.20">
    <property type="entry name" value="Phosphorylase Kinase, domain 1"/>
    <property type="match status" value="1"/>
</dbReference>
<dbReference type="SUPFAM" id="SSF56112">
    <property type="entry name" value="Protein kinase-like (PK-like)"/>
    <property type="match status" value="1"/>
</dbReference>
<dbReference type="OrthoDB" id="444624at2759"/>
<dbReference type="InterPro" id="IPR011009">
    <property type="entry name" value="Kinase-like_dom_sf"/>
</dbReference>
<protein>
    <recommendedName>
        <fullName evidence="4">Protein kinase domain-containing protein</fullName>
    </recommendedName>
</protein>
<feature type="region of interest" description="Disordered" evidence="1">
    <location>
        <begin position="185"/>
        <end position="214"/>
    </location>
</feature>
<dbReference type="EMBL" id="LSRX01000018">
    <property type="protein sequence ID" value="OLQ14227.1"/>
    <property type="molecule type" value="Genomic_DNA"/>
</dbReference>
<dbReference type="Proteomes" id="UP000186817">
    <property type="component" value="Unassembled WGS sequence"/>
</dbReference>
<sequence length="715" mass="77940">MLDLVPWRLGPKHRPLAGSIPVAAGWAIKRRVKSHVPGLNIPALREAFRQGDVLIHAIRDFFRAEYDRADDFAVPDLSAELSISVDEEISDCSLALLPTPGKPGKKPGRSIDTAITRAAVAGKRVDGVAGVAARHADVFTTRLGQGRERVDCKVAMAGKRMDGVAGVAAGRADVLRWHWGKEERTESLAGESWQSEANEQQLPGGKGGQQSMDPATEVKGAVGVKHMGATLFGTATKAAWALAQQQYQKVEEASDQFGRGLLIPQEKFLDEGIEGNLYKMYLDRQEWGRLQMSARIVSDYFFMSWQEELGPATPGFGDDGHDDVDFPANLCDQFKFQSAEALMPAPPMLVQAMALPENLACLLLSFILRNTPQQEACPKEHLVVSCLMQSGTFTKWSSSLVCCNAGALLAGDWAGLRESQLKEALALASVSMEAAACPYIVRYYSSWVEDSDPRFQEGELIQVLQHVASEPGQLKRSICSASAWSEVASKHGLSIVHLDIKPDNILLSRGEPGVAQSLQRQQVAATGTALVPHAISHKAQGPEWHSLRRSLEVARLPELSPKLLQLMQDLALHPESGRTRLGLKRGSVAVLQKLQEDADFSHPDPVQVQAFRGLPDRLCKMKPGDAEKRLTAKLLTAALTSGRNEIPFDTRLPGPSQPPQRMGRVDVRKAVEQVLHTAALRDSVDKGCSDEVNGAFSIKRVDHGGQQVVVYAMEV</sequence>
<evidence type="ECO:0008006" key="4">
    <source>
        <dbReference type="Google" id="ProtNLM"/>
    </source>
</evidence>
<feature type="compositionally biased region" description="Polar residues" evidence="1">
    <location>
        <begin position="192"/>
        <end position="201"/>
    </location>
</feature>